<dbReference type="GO" id="GO:0009253">
    <property type="term" value="P:peptidoglycan catabolic process"/>
    <property type="evidence" value="ECO:0007669"/>
    <property type="project" value="InterPro"/>
</dbReference>
<dbReference type="SUPFAM" id="SSF47090">
    <property type="entry name" value="PGBD-like"/>
    <property type="match status" value="1"/>
</dbReference>
<dbReference type="GO" id="GO:0008745">
    <property type="term" value="F:N-acetylmuramoyl-L-alanine amidase activity"/>
    <property type="evidence" value="ECO:0007669"/>
    <property type="project" value="UniProtKB-EC"/>
</dbReference>
<gene>
    <name evidence="7" type="ORF">GIW81_13935</name>
</gene>
<dbReference type="InterPro" id="IPR051206">
    <property type="entry name" value="NAMLAA_amidase_2"/>
</dbReference>
<dbReference type="InterPro" id="IPR036366">
    <property type="entry name" value="PGBDSf"/>
</dbReference>
<dbReference type="GO" id="GO:0071555">
    <property type="term" value="P:cell wall organization"/>
    <property type="evidence" value="ECO:0007669"/>
    <property type="project" value="UniProtKB-KW"/>
</dbReference>
<dbReference type="InterPro" id="IPR002502">
    <property type="entry name" value="Amidase_domain"/>
</dbReference>
<keyword evidence="5" id="KW-0961">Cell wall biogenesis/degradation</keyword>
<sequence length="253" mass="28395">MSFKADSKHVHALHPSCNCGDRAKGFRPSMIVLHYTGMEAADQAVRWLADPRSKVSSHYVVDEKGHITQLVEECQRAWHAGASHWAGETDINSCSIGIEIQNPGHEHGYPDFPPAQMQAIADLCRDIAQRWKIPPERVLAHADIAPGRKIDPGEKFDWAFLGKHGVGRWIEPAPLKDDARILDDDAGARTEALELLRLYGYGIENPGRDNWFWHLIRTFQMHFRPARADGRLDAGTLDTLRRLVATLPARATC</sequence>
<dbReference type="EC" id="3.5.1.28" evidence="3"/>
<evidence type="ECO:0000256" key="1">
    <source>
        <dbReference type="ARBA" id="ARBA00001561"/>
    </source>
</evidence>
<evidence type="ECO:0000313" key="8">
    <source>
        <dbReference type="Proteomes" id="UP000440694"/>
    </source>
</evidence>
<dbReference type="InterPro" id="IPR036365">
    <property type="entry name" value="PGBD-like_sf"/>
</dbReference>
<dbReference type="SMART" id="SM00644">
    <property type="entry name" value="Ami_2"/>
    <property type="match status" value="1"/>
</dbReference>
<dbReference type="InterPro" id="IPR036505">
    <property type="entry name" value="Amidase/PGRP_sf"/>
</dbReference>
<dbReference type="PANTHER" id="PTHR30417">
    <property type="entry name" value="N-ACETYLMURAMOYL-L-ALANINE AMIDASE AMID"/>
    <property type="match status" value="1"/>
</dbReference>
<keyword evidence="4" id="KW-0378">Hydrolase</keyword>
<protein>
    <recommendedName>
        <fullName evidence="3">N-acetylmuramoyl-L-alanine amidase</fullName>
        <ecNumber evidence="3">3.5.1.28</ecNumber>
    </recommendedName>
</protein>
<evidence type="ECO:0000256" key="5">
    <source>
        <dbReference type="ARBA" id="ARBA00023316"/>
    </source>
</evidence>
<name>A0A6I3KI79_9HYPH</name>
<dbReference type="RefSeq" id="WP_154739979.1">
    <property type="nucleotide sequence ID" value="NZ_WMBQ01000002.1"/>
</dbReference>
<evidence type="ECO:0000259" key="6">
    <source>
        <dbReference type="SMART" id="SM00644"/>
    </source>
</evidence>
<proteinExistence type="inferred from homology"/>
<dbReference type="CDD" id="cd06583">
    <property type="entry name" value="PGRP"/>
    <property type="match status" value="1"/>
</dbReference>
<accession>A0A6I3KI79</accession>
<comment type="similarity">
    <text evidence="2">Belongs to the N-acetylmuramoyl-L-alanine amidase 2 family.</text>
</comment>
<comment type="catalytic activity">
    <reaction evidence="1">
        <text>Hydrolyzes the link between N-acetylmuramoyl residues and L-amino acid residues in certain cell-wall glycopeptides.</text>
        <dbReference type="EC" id="3.5.1.28"/>
    </reaction>
</comment>
<evidence type="ECO:0000256" key="2">
    <source>
        <dbReference type="ARBA" id="ARBA00007553"/>
    </source>
</evidence>
<organism evidence="7 8">
    <name type="scientific">Hyphomicrobium album</name>
    <dbReference type="NCBI Taxonomy" id="2665159"/>
    <lineage>
        <taxon>Bacteria</taxon>
        <taxon>Pseudomonadati</taxon>
        <taxon>Pseudomonadota</taxon>
        <taxon>Alphaproteobacteria</taxon>
        <taxon>Hyphomicrobiales</taxon>
        <taxon>Hyphomicrobiaceae</taxon>
        <taxon>Hyphomicrobium</taxon>
    </lineage>
</organism>
<keyword evidence="8" id="KW-1185">Reference proteome</keyword>
<evidence type="ECO:0000313" key="7">
    <source>
        <dbReference type="EMBL" id="MTD95435.1"/>
    </source>
</evidence>
<dbReference type="SUPFAM" id="SSF55846">
    <property type="entry name" value="N-acetylmuramoyl-L-alanine amidase-like"/>
    <property type="match status" value="1"/>
</dbReference>
<dbReference type="Pfam" id="PF01510">
    <property type="entry name" value="Amidase_2"/>
    <property type="match status" value="1"/>
</dbReference>
<comment type="caution">
    <text evidence="7">The sequence shown here is derived from an EMBL/GenBank/DDBJ whole genome shotgun (WGS) entry which is preliminary data.</text>
</comment>
<dbReference type="AlphaFoldDB" id="A0A6I3KI79"/>
<reference evidence="7 8" key="1">
    <citation type="submission" date="2019-11" db="EMBL/GenBank/DDBJ databases">
        <title>Identification of a novel strain.</title>
        <authorList>
            <person name="Xu Q."/>
            <person name="Wang G."/>
        </authorList>
    </citation>
    <scope>NUCLEOTIDE SEQUENCE [LARGE SCALE GENOMIC DNA]</scope>
    <source>
        <strain evidence="8">xq</strain>
    </source>
</reference>
<evidence type="ECO:0000256" key="4">
    <source>
        <dbReference type="ARBA" id="ARBA00022801"/>
    </source>
</evidence>
<dbReference type="GO" id="GO:0009254">
    <property type="term" value="P:peptidoglycan turnover"/>
    <property type="evidence" value="ECO:0007669"/>
    <property type="project" value="TreeGrafter"/>
</dbReference>
<evidence type="ECO:0000256" key="3">
    <source>
        <dbReference type="ARBA" id="ARBA00011901"/>
    </source>
</evidence>
<dbReference type="PANTHER" id="PTHR30417:SF1">
    <property type="entry name" value="N-ACETYLMURAMOYL-L-ALANINE AMIDASE AMID"/>
    <property type="match status" value="1"/>
</dbReference>
<dbReference type="EMBL" id="WMBQ01000002">
    <property type="protein sequence ID" value="MTD95435.1"/>
    <property type="molecule type" value="Genomic_DNA"/>
</dbReference>
<feature type="domain" description="N-acetylmuramoyl-L-alanine amidase" evidence="6">
    <location>
        <begin position="14"/>
        <end position="153"/>
    </location>
</feature>
<dbReference type="Gene3D" id="3.40.80.10">
    <property type="entry name" value="Peptidoglycan recognition protein-like"/>
    <property type="match status" value="1"/>
</dbReference>
<dbReference type="Proteomes" id="UP000440694">
    <property type="component" value="Unassembled WGS sequence"/>
</dbReference>
<dbReference type="GO" id="GO:0019867">
    <property type="term" value="C:outer membrane"/>
    <property type="evidence" value="ECO:0007669"/>
    <property type="project" value="TreeGrafter"/>
</dbReference>
<dbReference type="Gene3D" id="1.10.101.10">
    <property type="entry name" value="PGBD-like superfamily/PGBD"/>
    <property type="match status" value="1"/>
</dbReference>